<reference evidence="1" key="1">
    <citation type="submission" date="2016-10" db="EMBL/GenBank/DDBJ databases">
        <title>Sequence of Gallionella enrichment culture.</title>
        <authorList>
            <person name="Poehlein A."/>
            <person name="Muehling M."/>
            <person name="Daniel R."/>
        </authorList>
    </citation>
    <scope>NUCLEOTIDE SEQUENCE</scope>
</reference>
<accession>A0A1J5PR35</accession>
<protein>
    <recommendedName>
        <fullName evidence="2">Metallophosphoesterase</fullName>
    </recommendedName>
</protein>
<proteinExistence type="predicted"/>
<evidence type="ECO:0008006" key="2">
    <source>
        <dbReference type="Google" id="ProtNLM"/>
    </source>
</evidence>
<comment type="caution">
    <text evidence="1">The sequence shown here is derived from an EMBL/GenBank/DDBJ whole genome shotgun (WGS) entry which is preliminary data.</text>
</comment>
<dbReference type="EMBL" id="MLJW01004402">
    <property type="protein sequence ID" value="OIQ70036.1"/>
    <property type="molecule type" value="Genomic_DNA"/>
</dbReference>
<evidence type="ECO:0000313" key="1">
    <source>
        <dbReference type="EMBL" id="OIQ70036.1"/>
    </source>
</evidence>
<sequence>MFNDYAPPDAGRRICHEELETMLLAYPVIIAWLAGHEHRHHVRWIGSFDQSRGFWQIETASHADWPQQSRVIEIVEAVGGEIFIGLTVVDHVAPLEYEHSDDPVALAALSRVISANVWQRRAELGSHNPLSRGEGAPEDRNVVLKVQRG</sequence>
<dbReference type="AlphaFoldDB" id="A0A1J5PR35"/>
<organism evidence="1">
    <name type="scientific">mine drainage metagenome</name>
    <dbReference type="NCBI Taxonomy" id="410659"/>
    <lineage>
        <taxon>unclassified sequences</taxon>
        <taxon>metagenomes</taxon>
        <taxon>ecological metagenomes</taxon>
    </lineage>
</organism>
<gene>
    <name evidence="1" type="ORF">GALL_483550</name>
</gene>
<name>A0A1J5PR35_9ZZZZ</name>